<name>A0AC61N1V7_9FIRM</name>
<accession>A0AC61N1V7</accession>
<dbReference type="Proteomes" id="UP000682782">
    <property type="component" value="Chromosome"/>
</dbReference>
<reference evidence="1" key="1">
    <citation type="submission" date="2021-01" db="EMBL/GenBank/DDBJ databases">
        <title>Complete genome sequence of Clostridiales bacterium R-7.</title>
        <authorList>
            <person name="Mahoney-Kurpe S.C."/>
            <person name="Palevich N."/>
            <person name="Koike S."/>
            <person name="Moon C.D."/>
            <person name="Attwood G.T."/>
        </authorList>
    </citation>
    <scope>NUCLEOTIDE SEQUENCE</scope>
    <source>
        <strain evidence="1">R-7</strain>
    </source>
</reference>
<protein>
    <submittedName>
        <fullName evidence="1">RNA polymerase sigma factor</fullName>
    </submittedName>
</protein>
<gene>
    <name evidence="1" type="ORF">JYE49_10210</name>
</gene>
<evidence type="ECO:0000313" key="1">
    <source>
        <dbReference type="EMBL" id="QUC66240.1"/>
    </source>
</evidence>
<keyword evidence="2" id="KW-1185">Reference proteome</keyword>
<proteinExistence type="predicted"/>
<evidence type="ECO:0000313" key="2">
    <source>
        <dbReference type="Proteomes" id="UP000682782"/>
    </source>
</evidence>
<dbReference type="EMBL" id="CP068393">
    <property type="protein sequence ID" value="QUC66240.1"/>
    <property type="molecule type" value="Genomic_DNA"/>
</dbReference>
<sequence length="162" mass="18636">MDALTFQAEIRRIEKLLYRIAWSYMGSNADAEDAVQDALIKAWEKRDSLRDLKQFRPWMARILTNQCKDLLRTRKKWSFCPLEEAAAQEAEPAEPVSPVFDAVKKLKPELSLLVTLHYVDGCSMQDLADDLGIPVSTVKTRLRSARKQIGRTLLVEWEEAEK</sequence>
<organism evidence="1 2">
    <name type="scientific">Aristaeella hokkaidonensis</name>
    <dbReference type="NCBI Taxonomy" id="3046382"/>
    <lineage>
        <taxon>Bacteria</taxon>
        <taxon>Bacillati</taxon>
        <taxon>Bacillota</taxon>
        <taxon>Clostridia</taxon>
        <taxon>Eubacteriales</taxon>
        <taxon>Aristaeellaceae</taxon>
        <taxon>Aristaeella</taxon>
    </lineage>
</organism>